<proteinExistence type="predicted"/>
<gene>
    <name evidence="1" type="ORF">SK3146_01810</name>
</gene>
<evidence type="ECO:0000313" key="1">
    <source>
        <dbReference type="EMBL" id="UQZ82651.1"/>
    </source>
</evidence>
<sequence>MNQPSLDVGIDGCRAGWIAVALQPGEQWDIRLYEHLDPVWEAYRDARTVLIDMPIGLLSGSCAEDGRRCDREARLRLKPHRASSVFPAPIREVLEAADYEEAAAWSRKLCSRGLSKQSWNLVPKIRQADALVRRDAQAAVRLTESHPELVFAALFGGPMAHGKKTQHGFEERLRHLSGVYPPAEAVVSCGLERFPRKSVARDDIVDALALAVAGRVAQGKLQTVPEEAQFDSLGIPMRIAFADQAK</sequence>
<keyword evidence="2" id="KW-1185">Reference proteome</keyword>
<dbReference type="RefSeq" id="WP_249864767.1">
    <property type="nucleotide sequence ID" value="NZ_CP027059.1"/>
</dbReference>
<reference evidence="1" key="1">
    <citation type="submission" date="2018-02" db="EMBL/GenBank/DDBJ databases">
        <authorList>
            <person name="Kim S.-K."/>
            <person name="Jung H.-I."/>
            <person name="Lee S.-W."/>
        </authorList>
    </citation>
    <scope>NUCLEOTIDE SEQUENCE</scope>
    <source>
        <strain evidence="1">SK3146</strain>
    </source>
</reference>
<dbReference type="EMBL" id="CP027059">
    <property type="protein sequence ID" value="UQZ82651.1"/>
    <property type="molecule type" value="Genomic_DNA"/>
</dbReference>
<dbReference type="Pfam" id="PF04250">
    <property type="entry name" value="DUF429"/>
    <property type="match status" value="1"/>
</dbReference>
<dbReference type="Proteomes" id="UP001057134">
    <property type="component" value="Chromosome"/>
</dbReference>
<accession>A0ABY4RJM4</accession>
<dbReference type="InterPro" id="IPR007362">
    <property type="entry name" value="DUF429"/>
</dbReference>
<organism evidence="1 2">
    <name type="scientific">Paenibacillus konkukensis</name>
    <dbReference type="NCBI Taxonomy" id="2020716"/>
    <lineage>
        <taxon>Bacteria</taxon>
        <taxon>Bacillati</taxon>
        <taxon>Bacillota</taxon>
        <taxon>Bacilli</taxon>
        <taxon>Bacillales</taxon>
        <taxon>Paenibacillaceae</taxon>
        <taxon>Paenibacillus</taxon>
    </lineage>
</organism>
<evidence type="ECO:0000313" key="2">
    <source>
        <dbReference type="Proteomes" id="UP001057134"/>
    </source>
</evidence>
<reference evidence="1" key="2">
    <citation type="journal article" date="2021" name="J Anim Sci Technol">
        <title>Complete genome sequence of Paenibacillus konkukensis sp. nov. SK3146 as a potential probiotic strain.</title>
        <authorList>
            <person name="Jung H.I."/>
            <person name="Park S."/>
            <person name="Niu K.M."/>
            <person name="Lee S.W."/>
            <person name="Kothari D."/>
            <person name="Yi K.J."/>
            <person name="Kim S.K."/>
        </authorList>
    </citation>
    <scope>NUCLEOTIDE SEQUENCE</scope>
    <source>
        <strain evidence="1">SK3146</strain>
    </source>
</reference>
<name>A0ABY4RJM4_9BACL</name>
<evidence type="ECO:0008006" key="3">
    <source>
        <dbReference type="Google" id="ProtNLM"/>
    </source>
</evidence>
<protein>
    <recommendedName>
        <fullName evidence="3">DUF429 domain-containing protein</fullName>
    </recommendedName>
</protein>